<evidence type="ECO:0000313" key="2">
    <source>
        <dbReference type="Proteomes" id="UP001346869"/>
    </source>
</evidence>
<keyword evidence="2" id="KW-1185">Reference proteome</keyword>
<organism evidence="1 2">
    <name type="scientific">Eleginops maclovinus</name>
    <name type="common">Patagonian blennie</name>
    <name type="synonym">Eleginus maclovinus</name>
    <dbReference type="NCBI Taxonomy" id="56733"/>
    <lineage>
        <taxon>Eukaryota</taxon>
        <taxon>Metazoa</taxon>
        <taxon>Chordata</taxon>
        <taxon>Craniata</taxon>
        <taxon>Vertebrata</taxon>
        <taxon>Euteleostomi</taxon>
        <taxon>Actinopterygii</taxon>
        <taxon>Neopterygii</taxon>
        <taxon>Teleostei</taxon>
        <taxon>Neoteleostei</taxon>
        <taxon>Acanthomorphata</taxon>
        <taxon>Eupercaria</taxon>
        <taxon>Perciformes</taxon>
        <taxon>Notothenioidei</taxon>
        <taxon>Eleginopidae</taxon>
        <taxon>Eleginops</taxon>
    </lineage>
</organism>
<reference evidence="1 2" key="1">
    <citation type="journal article" date="2023" name="Genes (Basel)">
        <title>Chromosome-Level Genome Assembly and Circadian Gene Repertoire of the Patagonia Blennie Eleginops maclovinus-The Closest Ancestral Proxy of Antarctic Cryonotothenioids.</title>
        <authorList>
            <person name="Cheng C.C."/>
            <person name="Rivera-Colon A.G."/>
            <person name="Minhas B.F."/>
            <person name="Wilson L."/>
            <person name="Rayamajhi N."/>
            <person name="Vargas-Chacoff L."/>
            <person name="Catchen J.M."/>
        </authorList>
    </citation>
    <scope>NUCLEOTIDE SEQUENCE [LARGE SCALE GENOMIC DNA]</scope>
    <source>
        <strain evidence="1">JMC-PN-2008</strain>
    </source>
</reference>
<comment type="caution">
    <text evidence="1">The sequence shown here is derived from an EMBL/GenBank/DDBJ whole genome shotgun (WGS) entry which is preliminary data.</text>
</comment>
<accession>A0AAN7XAK5</accession>
<sequence length="89" mass="10120">MKNRLWYGVSLYPWSSPPIFRVITSSFQLSQPSLTPPARDAHPVSYSFLFPADRKWLEPTDTHTGGSRQEVISLQHLQPGNRTAPAGRW</sequence>
<name>A0AAN7XAK5_ELEMC</name>
<proteinExistence type="predicted"/>
<dbReference type="AlphaFoldDB" id="A0AAN7XAK5"/>
<protein>
    <submittedName>
        <fullName evidence="1">Uncharacterized protein</fullName>
    </submittedName>
</protein>
<evidence type="ECO:0000313" key="1">
    <source>
        <dbReference type="EMBL" id="KAK5857121.1"/>
    </source>
</evidence>
<reference evidence="1 2" key="2">
    <citation type="journal article" date="2023" name="Mol. Biol. Evol.">
        <title>Genomics of Secondarily Temperate Adaptation in the Only Non-Antarctic Icefish.</title>
        <authorList>
            <person name="Rivera-Colon A.G."/>
            <person name="Rayamajhi N."/>
            <person name="Minhas B.F."/>
            <person name="Madrigal G."/>
            <person name="Bilyk K.T."/>
            <person name="Yoon V."/>
            <person name="Hune M."/>
            <person name="Gregory S."/>
            <person name="Cheng C.H.C."/>
            <person name="Catchen J.M."/>
        </authorList>
    </citation>
    <scope>NUCLEOTIDE SEQUENCE [LARGE SCALE GENOMIC DNA]</scope>
    <source>
        <strain evidence="1">JMC-PN-2008</strain>
    </source>
</reference>
<dbReference type="EMBL" id="JAUZQC010000016">
    <property type="protein sequence ID" value="KAK5857121.1"/>
    <property type="molecule type" value="Genomic_DNA"/>
</dbReference>
<dbReference type="Proteomes" id="UP001346869">
    <property type="component" value="Unassembled WGS sequence"/>
</dbReference>
<gene>
    <name evidence="1" type="ORF">PBY51_010387</name>
</gene>